<comment type="caution">
    <text evidence="6">The sequence shown here is derived from an EMBL/GenBank/DDBJ whole genome shotgun (WGS) entry which is preliminary data.</text>
</comment>
<dbReference type="InterPro" id="IPR001647">
    <property type="entry name" value="HTH_TetR"/>
</dbReference>
<evidence type="ECO:0000313" key="6">
    <source>
        <dbReference type="EMBL" id="GAA2093128.1"/>
    </source>
</evidence>
<gene>
    <name evidence="6" type="ORF">GCM10009801_60060</name>
</gene>
<evidence type="ECO:0000259" key="5">
    <source>
        <dbReference type="PROSITE" id="PS50977"/>
    </source>
</evidence>
<keyword evidence="1" id="KW-0805">Transcription regulation</keyword>
<keyword evidence="3" id="KW-0804">Transcription</keyword>
<dbReference type="PROSITE" id="PS50977">
    <property type="entry name" value="HTH_TETR_2"/>
    <property type="match status" value="1"/>
</dbReference>
<keyword evidence="7" id="KW-1185">Reference proteome</keyword>
<dbReference type="SUPFAM" id="SSF48498">
    <property type="entry name" value="Tetracyclin repressor-like, C-terminal domain"/>
    <property type="match status" value="1"/>
</dbReference>
<dbReference type="InterPro" id="IPR025996">
    <property type="entry name" value="MT1864/Rv1816-like_C"/>
</dbReference>
<dbReference type="EMBL" id="BAAAPE010000015">
    <property type="protein sequence ID" value="GAA2093128.1"/>
    <property type="molecule type" value="Genomic_DNA"/>
</dbReference>
<dbReference type="Gene3D" id="1.10.357.10">
    <property type="entry name" value="Tetracycline Repressor, domain 2"/>
    <property type="match status" value="1"/>
</dbReference>
<sequence length="231" mass="24119">MEDKSAANGDRAARDGVRAKDRYHHGDLRNALIEAATGLAREGGPGAVVLRAAARRVGVSPTAAYRHFEGQADLLDEVKQYGQRRLAEHMLVAGAEVAGDGPEAAVARIRALGRGYVRFAVEEPGLFSAAFGGTEMSPLVVGEAGGVVAEDQSWRAPAFDMLAESLDALVACGLMPAERRPGAEVSAWAMAHGLATLVLEGPLAGLPAEMFEHLVERALSDIVAGFTAPAP</sequence>
<dbReference type="InterPro" id="IPR009057">
    <property type="entry name" value="Homeodomain-like_sf"/>
</dbReference>
<reference evidence="7" key="1">
    <citation type="journal article" date="2019" name="Int. J. Syst. Evol. Microbiol.">
        <title>The Global Catalogue of Microorganisms (GCM) 10K type strain sequencing project: providing services to taxonomists for standard genome sequencing and annotation.</title>
        <authorList>
            <consortium name="The Broad Institute Genomics Platform"/>
            <consortium name="The Broad Institute Genome Sequencing Center for Infectious Disease"/>
            <person name="Wu L."/>
            <person name="Ma J."/>
        </authorList>
    </citation>
    <scope>NUCLEOTIDE SEQUENCE [LARGE SCALE GENOMIC DNA]</scope>
    <source>
        <strain evidence="7">JCM 15478</strain>
    </source>
</reference>
<dbReference type="Pfam" id="PF13305">
    <property type="entry name" value="TetR_C_33"/>
    <property type="match status" value="1"/>
</dbReference>
<proteinExistence type="predicted"/>
<evidence type="ECO:0000256" key="2">
    <source>
        <dbReference type="ARBA" id="ARBA00023125"/>
    </source>
</evidence>
<keyword evidence="2 4" id="KW-0238">DNA-binding</keyword>
<accession>A0ABP5I3M7</accession>
<dbReference type="InterPro" id="IPR050109">
    <property type="entry name" value="HTH-type_TetR-like_transc_reg"/>
</dbReference>
<dbReference type="PANTHER" id="PTHR30055:SF220">
    <property type="entry name" value="TETR-FAMILY REGULATORY PROTEIN"/>
    <property type="match status" value="1"/>
</dbReference>
<name>A0ABP5I3M7_9ACTN</name>
<dbReference type="Proteomes" id="UP001500016">
    <property type="component" value="Unassembled WGS sequence"/>
</dbReference>
<evidence type="ECO:0000256" key="3">
    <source>
        <dbReference type="ARBA" id="ARBA00023163"/>
    </source>
</evidence>
<protein>
    <submittedName>
        <fullName evidence="6">TetR/AcrR family transcriptional regulator</fullName>
    </submittedName>
</protein>
<dbReference type="InterPro" id="IPR036271">
    <property type="entry name" value="Tet_transcr_reg_TetR-rel_C_sf"/>
</dbReference>
<evidence type="ECO:0000256" key="4">
    <source>
        <dbReference type="PROSITE-ProRule" id="PRU00335"/>
    </source>
</evidence>
<dbReference type="PANTHER" id="PTHR30055">
    <property type="entry name" value="HTH-TYPE TRANSCRIPTIONAL REGULATOR RUTR"/>
    <property type="match status" value="1"/>
</dbReference>
<feature type="domain" description="HTH tetR-type" evidence="5">
    <location>
        <begin position="26"/>
        <end position="86"/>
    </location>
</feature>
<organism evidence="6 7">
    <name type="scientific">Streptomyces albiaxialis</name>
    <dbReference type="NCBI Taxonomy" id="329523"/>
    <lineage>
        <taxon>Bacteria</taxon>
        <taxon>Bacillati</taxon>
        <taxon>Actinomycetota</taxon>
        <taxon>Actinomycetes</taxon>
        <taxon>Kitasatosporales</taxon>
        <taxon>Streptomycetaceae</taxon>
        <taxon>Streptomyces</taxon>
    </lineage>
</organism>
<feature type="DNA-binding region" description="H-T-H motif" evidence="4">
    <location>
        <begin position="49"/>
        <end position="68"/>
    </location>
</feature>
<dbReference type="Pfam" id="PF00440">
    <property type="entry name" value="TetR_N"/>
    <property type="match status" value="1"/>
</dbReference>
<dbReference type="RefSeq" id="WP_344532537.1">
    <property type="nucleotide sequence ID" value="NZ_BAAAPE010000015.1"/>
</dbReference>
<evidence type="ECO:0000256" key="1">
    <source>
        <dbReference type="ARBA" id="ARBA00023015"/>
    </source>
</evidence>
<dbReference type="SUPFAM" id="SSF46689">
    <property type="entry name" value="Homeodomain-like"/>
    <property type="match status" value="1"/>
</dbReference>
<evidence type="ECO:0000313" key="7">
    <source>
        <dbReference type="Proteomes" id="UP001500016"/>
    </source>
</evidence>